<protein>
    <submittedName>
        <fullName evidence="4">Ankyrin</fullName>
    </submittedName>
</protein>
<feature type="repeat" description="ANK" evidence="3">
    <location>
        <begin position="204"/>
        <end position="236"/>
    </location>
</feature>
<dbReference type="PANTHER" id="PTHR24198:SF165">
    <property type="entry name" value="ANKYRIN REPEAT-CONTAINING PROTEIN-RELATED"/>
    <property type="match status" value="1"/>
</dbReference>
<dbReference type="Proteomes" id="UP000799423">
    <property type="component" value="Unassembled WGS sequence"/>
</dbReference>
<dbReference type="PANTHER" id="PTHR24198">
    <property type="entry name" value="ANKYRIN REPEAT AND PROTEIN KINASE DOMAIN-CONTAINING PROTEIN"/>
    <property type="match status" value="1"/>
</dbReference>
<proteinExistence type="predicted"/>
<keyword evidence="1" id="KW-0677">Repeat</keyword>
<dbReference type="InterPro" id="IPR002110">
    <property type="entry name" value="Ankyrin_rpt"/>
</dbReference>
<dbReference type="AlphaFoldDB" id="A0A6A7AQM8"/>
<gene>
    <name evidence="4" type="ORF">T440DRAFT_317319</name>
</gene>
<dbReference type="InterPro" id="IPR036770">
    <property type="entry name" value="Ankyrin_rpt-contain_sf"/>
</dbReference>
<evidence type="ECO:0000256" key="1">
    <source>
        <dbReference type="ARBA" id="ARBA00022737"/>
    </source>
</evidence>
<dbReference type="PROSITE" id="PS50088">
    <property type="entry name" value="ANK_REPEAT"/>
    <property type="match status" value="1"/>
</dbReference>
<sequence length="363" mass="39976">MLGASRLLTNFAYDYAGSIMAQGNRCFLGLPEEIPYESEILIYVQNGEIDNTLALLESGRASINVVDPYGLGLIYYATYYCWRSCGRAASIEMCRVLLRCGANLNLLDDTNSSPMMSMIDSALITSAMDGQSIISAIGDITALFSLDGIELWTKYKDSRKFTTVHDILLTSDNPECTLLDLEISLASWKANGTLPFLIDQMDACGRSPLAWAVEYGWVDATKLLLRFGANVDQSRLSYGNPMPLLHLAVAGAESKESSTRVLSIVRILLESITNINATDHEGWTALHIAASWNLYKVIQLFEQLRANDLDWIALTDKGESALDIAKMVGADGCLLSLLQQRAGLQCDGLRHVMRGNFDVNVNY</sequence>
<name>A0A6A7AQM8_9PLEO</name>
<accession>A0A6A7AQM8</accession>
<keyword evidence="2 3" id="KW-0040">ANK repeat</keyword>
<dbReference type="Pfam" id="PF00023">
    <property type="entry name" value="Ank"/>
    <property type="match status" value="1"/>
</dbReference>
<dbReference type="SUPFAM" id="SSF48403">
    <property type="entry name" value="Ankyrin repeat"/>
    <property type="match status" value="1"/>
</dbReference>
<keyword evidence="5" id="KW-1185">Reference proteome</keyword>
<dbReference type="OrthoDB" id="341259at2759"/>
<dbReference type="Pfam" id="PF12796">
    <property type="entry name" value="Ank_2"/>
    <property type="match status" value="1"/>
</dbReference>
<dbReference type="PROSITE" id="PS50297">
    <property type="entry name" value="ANK_REP_REGION"/>
    <property type="match status" value="1"/>
</dbReference>
<evidence type="ECO:0000313" key="4">
    <source>
        <dbReference type="EMBL" id="KAF2844508.1"/>
    </source>
</evidence>
<reference evidence="4" key="1">
    <citation type="submission" date="2020-01" db="EMBL/GenBank/DDBJ databases">
        <authorList>
            <consortium name="DOE Joint Genome Institute"/>
            <person name="Haridas S."/>
            <person name="Albert R."/>
            <person name="Binder M."/>
            <person name="Bloem J."/>
            <person name="Labutti K."/>
            <person name="Salamov A."/>
            <person name="Andreopoulos B."/>
            <person name="Baker S.E."/>
            <person name="Barry K."/>
            <person name="Bills G."/>
            <person name="Bluhm B.H."/>
            <person name="Cannon C."/>
            <person name="Castanera R."/>
            <person name="Culley D.E."/>
            <person name="Daum C."/>
            <person name="Ezra D."/>
            <person name="Gonzalez J.B."/>
            <person name="Henrissat B."/>
            <person name="Kuo A."/>
            <person name="Liang C."/>
            <person name="Lipzen A."/>
            <person name="Lutzoni F."/>
            <person name="Magnuson J."/>
            <person name="Mondo S."/>
            <person name="Nolan M."/>
            <person name="Ohm R."/>
            <person name="Pangilinan J."/>
            <person name="Park H.-J."/>
            <person name="Ramirez L."/>
            <person name="Alfaro M."/>
            <person name="Sun H."/>
            <person name="Tritt A."/>
            <person name="Yoshinaga Y."/>
            <person name="Zwiers L.-H."/>
            <person name="Turgeon B.G."/>
            <person name="Goodwin S.B."/>
            <person name="Spatafora J.W."/>
            <person name="Crous P.W."/>
            <person name="Grigoriev I.V."/>
        </authorList>
    </citation>
    <scope>NUCLEOTIDE SEQUENCE</scope>
    <source>
        <strain evidence="4">IPT5</strain>
    </source>
</reference>
<evidence type="ECO:0000313" key="5">
    <source>
        <dbReference type="Proteomes" id="UP000799423"/>
    </source>
</evidence>
<organism evidence="4 5">
    <name type="scientific">Plenodomus tracheiphilus IPT5</name>
    <dbReference type="NCBI Taxonomy" id="1408161"/>
    <lineage>
        <taxon>Eukaryota</taxon>
        <taxon>Fungi</taxon>
        <taxon>Dikarya</taxon>
        <taxon>Ascomycota</taxon>
        <taxon>Pezizomycotina</taxon>
        <taxon>Dothideomycetes</taxon>
        <taxon>Pleosporomycetidae</taxon>
        <taxon>Pleosporales</taxon>
        <taxon>Pleosporineae</taxon>
        <taxon>Leptosphaeriaceae</taxon>
        <taxon>Plenodomus</taxon>
    </lineage>
</organism>
<dbReference type="SMART" id="SM00248">
    <property type="entry name" value="ANK"/>
    <property type="match status" value="6"/>
</dbReference>
<evidence type="ECO:0000256" key="3">
    <source>
        <dbReference type="PROSITE-ProRule" id="PRU00023"/>
    </source>
</evidence>
<dbReference type="Gene3D" id="1.25.40.20">
    <property type="entry name" value="Ankyrin repeat-containing domain"/>
    <property type="match status" value="2"/>
</dbReference>
<dbReference type="EMBL" id="MU006375">
    <property type="protein sequence ID" value="KAF2844508.1"/>
    <property type="molecule type" value="Genomic_DNA"/>
</dbReference>
<evidence type="ECO:0000256" key="2">
    <source>
        <dbReference type="ARBA" id="ARBA00023043"/>
    </source>
</evidence>